<feature type="compositionally biased region" description="Polar residues" evidence="2">
    <location>
        <begin position="78"/>
        <end position="87"/>
    </location>
</feature>
<organism evidence="3 4">
    <name type="scientific">Rotaria socialis</name>
    <dbReference type="NCBI Taxonomy" id="392032"/>
    <lineage>
        <taxon>Eukaryota</taxon>
        <taxon>Metazoa</taxon>
        <taxon>Spiralia</taxon>
        <taxon>Gnathifera</taxon>
        <taxon>Rotifera</taxon>
        <taxon>Eurotatoria</taxon>
        <taxon>Bdelloidea</taxon>
        <taxon>Philodinida</taxon>
        <taxon>Philodinidae</taxon>
        <taxon>Rotaria</taxon>
    </lineage>
</organism>
<accession>A0A821RS90</accession>
<reference evidence="3" key="1">
    <citation type="submission" date="2021-02" db="EMBL/GenBank/DDBJ databases">
        <authorList>
            <person name="Nowell W R."/>
        </authorList>
    </citation>
    <scope>NUCLEOTIDE SEQUENCE</scope>
</reference>
<comment type="caution">
    <text evidence="3">The sequence shown here is derived from an EMBL/GenBank/DDBJ whole genome shotgun (WGS) entry which is preliminary data.</text>
</comment>
<dbReference type="EMBL" id="CAJOBR010006651">
    <property type="protein sequence ID" value="CAF4848457.1"/>
    <property type="molecule type" value="Genomic_DNA"/>
</dbReference>
<dbReference type="Proteomes" id="UP000663848">
    <property type="component" value="Unassembled WGS sequence"/>
</dbReference>
<evidence type="ECO:0000313" key="4">
    <source>
        <dbReference type="Proteomes" id="UP000663848"/>
    </source>
</evidence>
<evidence type="ECO:0000256" key="1">
    <source>
        <dbReference type="SAM" id="Coils"/>
    </source>
</evidence>
<keyword evidence="1" id="KW-0175">Coiled coil</keyword>
<feature type="coiled-coil region" evidence="1">
    <location>
        <begin position="120"/>
        <end position="238"/>
    </location>
</feature>
<proteinExistence type="predicted"/>
<evidence type="ECO:0000256" key="2">
    <source>
        <dbReference type="SAM" id="MobiDB-lite"/>
    </source>
</evidence>
<sequence>MSFIQVEFVENYRRTSKKYEKDDTEIPSTLVKPDESLTFVNITSRHTPVQNVTLAPMQLTALKHSTTDPVLNRLEKNGFTNTSSSRPPSAANAKRTSEDNDLKCINSALEVERNRLVDFIQTLQKRLDNANSQIVDRENKLIEQRKVNVRLEKDMDKVKLDLNNVKNRTVKGRGTAPSLPKSVSMMSDSRETIEELEMRLTLKAEENDALKNAMKSMLDAKEEDLKLYNETIQSVKDIFLQGIQHYKPLQTTRGST</sequence>
<name>A0A821RS90_9BILA</name>
<gene>
    <name evidence="3" type="ORF">QYT958_LOCUS26986</name>
</gene>
<evidence type="ECO:0000313" key="3">
    <source>
        <dbReference type="EMBL" id="CAF4848457.1"/>
    </source>
</evidence>
<protein>
    <submittedName>
        <fullName evidence="3">Uncharacterized protein</fullName>
    </submittedName>
</protein>
<dbReference type="AlphaFoldDB" id="A0A821RS90"/>
<feature type="region of interest" description="Disordered" evidence="2">
    <location>
        <begin position="76"/>
        <end position="98"/>
    </location>
</feature>